<reference evidence="2 3" key="1">
    <citation type="submission" date="2016-10" db="EMBL/GenBank/DDBJ databases">
        <title>Pseudoalteromonas amylolytica sp. nov., isolated from the surface seawater.</title>
        <authorList>
            <person name="Wu Y.-H."/>
            <person name="Cheng H."/>
            <person name="Jin X.-B."/>
            <person name="Wang C.-S."/>
            <person name="Xu X.-W."/>
        </authorList>
    </citation>
    <scope>NUCLEOTIDE SEQUENCE [LARGE SCALE GENOMIC DNA]</scope>
    <source>
        <strain evidence="2 3">JCM 12483</strain>
    </source>
</reference>
<feature type="transmembrane region" description="Helical" evidence="1">
    <location>
        <begin position="36"/>
        <end position="59"/>
    </location>
</feature>
<protein>
    <submittedName>
        <fullName evidence="2">Uncharacterized protein</fullName>
    </submittedName>
</protein>
<keyword evidence="1" id="KW-1133">Transmembrane helix</keyword>
<organism evidence="2 3">
    <name type="scientific">Pseudoalteromonas byunsanensis</name>
    <dbReference type="NCBI Taxonomy" id="327939"/>
    <lineage>
        <taxon>Bacteria</taxon>
        <taxon>Pseudomonadati</taxon>
        <taxon>Pseudomonadota</taxon>
        <taxon>Gammaproteobacteria</taxon>
        <taxon>Alteromonadales</taxon>
        <taxon>Pseudoalteromonadaceae</taxon>
        <taxon>Pseudoalteromonas</taxon>
    </lineage>
</organism>
<dbReference type="OrthoDB" id="6291637at2"/>
<evidence type="ECO:0000313" key="2">
    <source>
        <dbReference type="EMBL" id="OHU93441.1"/>
    </source>
</evidence>
<comment type="caution">
    <text evidence="2">The sequence shown here is derived from an EMBL/GenBank/DDBJ whole genome shotgun (WGS) entry which is preliminary data.</text>
</comment>
<keyword evidence="1" id="KW-0472">Membrane</keyword>
<dbReference type="EMBL" id="MNAN01000037">
    <property type="protein sequence ID" value="OHU93441.1"/>
    <property type="molecule type" value="Genomic_DNA"/>
</dbReference>
<evidence type="ECO:0000313" key="3">
    <source>
        <dbReference type="Proteomes" id="UP000180253"/>
    </source>
</evidence>
<keyword evidence="3" id="KW-1185">Reference proteome</keyword>
<keyword evidence="1" id="KW-0812">Transmembrane</keyword>
<gene>
    <name evidence="2" type="ORF">BIW53_18955</name>
</gene>
<dbReference type="Proteomes" id="UP000180253">
    <property type="component" value="Unassembled WGS sequence"/>
</dbReference>
<proteinExistence type="predicted"/>
<dbReference type="RefSeq" id="WP_070993596.1">
    <property type="nucleotide sequence ID" value="NZ_CBCSHD010000012.1"/>
</dbReference>
<feature type="transmembrane region" description="Helical" evidence="1">
    <location>
        <begin position="12"/>
        <end position="30"/>
    </location>
</feature>
<sequence length="142" mass="15726">MNIIKYTELTALSYLVISAPVFALLAVLFGVSTFDIYSITLLIFIDLVAKAVPYFILYLGTKVPHNQYSKVFFYAFLVFTSLIMALMYFTLFIHDFVDATSGPLSGVVLITPYVLLIPLCAAIGALSVIAVKFTQNKFSQSN</sequence>
<accession>A0A1S1N482</accession>
<evidence type="ECO:0000256" key="1">
    <source>
        <dbReference type="SAM" id="Phobius"/>
    </source>
</evidence>
<feature type="transmembrane region" description="Helical" evidence="1">
    <location>
        <begin position="113"/>
        <end position="133"/>
    </location>
</feature>
<feature type="transmembrane region" description="Helical" evidence="1">
    <location>
        <begin position="71"/>
        <end position="93"/>
    </location>
</feature>
<dbReference type="AlphaFoldDB" id="A0A1S1N482"/>
<name>A0A1S1N482_9GAMM</name>